<dbReference type="PANTHER" id="PTHR33474:SF28">
    <property type="entry name" value="OS01G0815400 PROTEIN"/>
    <property type="match status" value="1"/>
</dbReference>
<feature type="signal peptide" evidence="2">
    <location>
        <begin position="1"/>
        <end position="31"/>
    </location>
</feature>
<evidence type="ECO:0000256" key="2">
    <source>
        <dbReference type="SAM" id="SignalP"/>
    </source>
</evidence>
<dbReference type="Gramene" id="TraesPARA_EIv1.0_1132320.1">
    <property type="protein sequence ID" value="TraesPARA_EIv1.0_1132320.1.CDS"/>
    <property type="gene ID" value="TraesPARA_EIv1.0_1132320"/>
</dbReference>
<organism evidence="3">
    <name type="scientific">Triticum aestivum</name>
    <name type="common">Wheat</name>
    <dbReference type="NCBI Taxonomy" id="4565"/>
    <lineage>
        <taxon>Eukaryota</taxon>
        <taxon>Viridiplantae</taxon>
        <taxon>Streptophyta</taxon>
        <taxon>Embryophyta</taxon>
        <taxon>Tracheophyta</taxon>
        <taxon>Spermatophyta</taxon>
        <taxon>Magnoliopsida</taxon>
        <taxon>Liliopsida</taxon>
        <taxon>Poales</taxon>
        <taxon>Poaceae</taxon>
        <taxon>BOP clade</taxon>
        <taxon>Pooideae</taxon>
        <taxon>Triticodae</taxon>
        <taxon>Triticeae</taxon>
        <taxon>Triticinae</taxon>
        <taxon>Triticum</taxon>
    </lineage>
</organism>
<dbReference type="Gramene" id="TraesROB_scaffold_051789_01G000300.1">
    <property type="protein sequence ID" value="TraesROB_scaffold_051789_01G000300.1"/>
    <property type="gene ID" value="TraesROB_scaffold_051789_01G000300"/>
</dbReference>
<feature type="region of interest" description="Disordered" evidence="1">
    <location>
        <begin position="83"/>
        <end position="103"/>
    </location>
</feature>
<dbReference type="Gramene" id="TraesCAD_scaffold_041012_01G000300.1">
    <property type="protein sequence ID" value="TraesCAD_scaffold_041012_01G000300.1"/>
    <property type="gene ID" value="TraesCAD_scaffold_041012_01G000300"/>
</dbReference>
<dbReference type="GeneID" id="123074899"/>
<dbReference type="Gramene" id="TraesCS3D02G332500.1">
    <property type="protein sequence ID" value="TraesCS3D02G332500.1"/>
    <property type="gene ID" value="TraesCS3D02G332500"/>
</dbReference>
<dbReference type="PANTHER" id="PTHR33474">
    <property type="entry name" value="TRANSMEMBRANE PROTEIN"/>
    <property type="match status" value="1"/>
</dbReference>
<sequence>MAISMERRKMKPVLALVLLLSCHLLLPLVSSVPVSRSVALGNHLASASSLTLEAAPVQGVVTAAAEERSVVGEVVARMDIEVNDYPGSSANGRHEPPRSPGRG</sequence>
<protein>
    <submittedName>
        <fullName evidence="3">Uncharacterized protein</fullName>
    </submittedName>
</protein>
<proteinExistence type="predicted"/>
<reference evidence="3" key="1">
    <citation type="submission" date="2018-08" db="EMBL/GenBank/DDBJ databases">
        <authorList>
            <person name="Rossello M."/>
        </authorList>
    </citation>
    <scope>NUCLEOTIDE SEQUENCE [LARGE SCALE GENOMIC DNA]</scope>
    <source>
        <strain evidence="3">cv. Chinese Spring</strain>
    </source>
</reference>
<dbReference type="Gramene" id="TraesCS3D03G0747000.1">
    <property type="protein sequence ID" value="TraesCS3D03G0747000.1.CDS"/>
    <property type="gene ID" value="TraesCS3D03G0747000"/>
</dbReference>
<dbReference type="Gramene" id="TraesLAC3D03G01871920.1">
    <property type="protein sequence ID" value="TraesLAC3D03G01871920.1"/>
    <property type="gene ID" value="TraesLAC3D03G01871920"/>
</dbReference>
<dbReference type="Gramene" id="TraesRN3D0100780000.1">
    <property type="protein sequence ID" value="TraesRN3D0100780000.1"/>
    <property type="gene ID" value="TraesRN3D0100780000"/>
</dbReference>
<dbReference type="Gramene" id="TraesMAC3D03G01928970.1">
    <property type="protein sequence ID" value="TraesMAC3D03G01928970.1"/>
    <property type="gene ID" value="TraesMAC3D03G01928970"/>
</dbReference>
<feature type="chain" id="PRO_5043174786" evidence="2">
    <location>
        <begin position="32"/>
        <end position="103"/>
    </location>
</feature>
<evidence type="ECO:0000313" key="3">
    <source>
        <dbReference type="EnsemblPlants" id="TraesCS3D02G332500.1"/>
    </source>
</evidence>
<reference evidence="3" key="2">
    <citation type="submission" date="2018-10" db="UniProtKB">
        <authorList>
            <consortium name="EnsemblPlants"/>
        </authorList>
    </citation>
    <scope>IDENTIFICATION</scope>
</reference>
<dbReference type="Gramene" id="TraesWEE_scaffold_047454_01G000100.1">
    <property type="protein sequence ID" value="TraesWEE_scaffold_047454_01G000100.1"/>
    <property type="gene ID" value="TraesWEE_scaffold_047454_01G000100"/>
</dbReference>
<dbReference type="AlphaFoldDB" id="A0A3B6GXB2"/>
<dbReference type="Gramene" id="TraesLDM3D03G01948620.1">
    <property type="protein sequence ID" value="TraesLDM3D03G01948620.1"/>
    <property type="gene ID" value="TraesLDM3D03G01948620"/>
</dbReference>
<dbReference type="RefSeq" id="XP_044353566.1">
    <property type="nucleotide sequence ID" value="XM_044497631.1"/>
</dbReference>
<evidence type="ECO:0000256" key="1">
    <source>
        <dbReference type="SAM" id="MobiDB-lite"/>
    </source>
</evidence>
<keyword evidence="4" id="KW-1185">Reference proteome</keyword>
<name>A0A3B6GXB2_WHEAT</name>
<dbReference type="Gramene" id="TraesARI3D03G01963980.1">
    <property type="protein sequence ID" value="TraesARI3D03G01963980.1"/>
    <property type="gene ID" value="TraesARI3D03G01963980"/>
</dbReference>
<dbReference type="OrthoDB" id="693939at2759"/>
<accession>A0A3B6GXB2</accession>
<dbReference type="Gramene" id="TraesNOR3D03G01956810.1">
    <property type="protein sequence ID" value="TraesNOR3D03G01956810.1"/>
    <property type="gene ID" value="TraesNOR3D03G01956810"/>
</dbReference>
<dbReference type="PROSITE" id="PS51257">
    <property type="entry name" value="PROKAR_LIPOPROTEIN"/>
    <property type="match status" value="1"/>
</dbReference>
<dbReference type="EnsemblPlants" id="TraesCS3D02G332500.1">
    <property type="protein sequence ID" value="TraesCS3D02G332500.1"/>
    <property type="gene ID" value="TraesCS3D02G332500"/>
</dbReference>
<gene>
    <name evidence="3" type="primary">LOC123074899</name>
</gene>
<keyword evidence="2" id="KW-0732">Signal</keyword>
<evidence type="ECO:0000313" key="4">
    <source>
        <dbReference type="Proteomes" id="UP000019116"/>
    </source>
</evidence>
<dbReference type="OMA" id="NRHDPPR"/>
<dbReference type="Gramene" id="TraesCLE_scaffold_052384_01G000100.1">
    <property type="protein sequence ID" value="TraesCLE_scaffold_052384_01G000100.1"/>
    <property type="gene ID" value="TraesCLE_scaffold_052384_01G000100"/>
</dbReference>
<dbReference type="Gramene" id="TraesSYM3D03G01954350.1">
    <property type="protein sequence ID" value="TraesSYM3D03G01954350.1"/>
    <property type="gene ID" value="TraesSYM3D03G01954350"/>
</dbReference>
<dbReference type="Proteomes" id="UP000019116">
    <property type="component" value="Chromosome 3D"/>
</dbReference>